<dbReference type="PANTHER" id="PTHR43318:SF1">
    <property type="entry name" value="POLYSACCHARIDE BIOSYNTHESIS PROTEIN EPSC-RELATED"/>
    <property type="match status" value="1"/>
</dbReference>
<comment type="similarity">
    <text evidence="1">Belongs to the polysaccharide synthase family.</text>
</comment>
<dbReference type="Pfam" id="PF02719">
    <property type="entry name" value="Polysacc_synt_2"/>
    <property type="match status" value="1"/>
</dbReference>
<dbReference type="Proteomes" id="UP000552864">
    <property type="component" value="Unassembled WGS sequence"/>
</dbReference>
<dbReference type="PANTHER" id="PTHR43318">
    <property type="entry name" value="UDP-N-ACETYLGLUCOSAMINE 4,6-DEHYDRATASE"/>
    <property type="match status" value="1"/>
</dbReference>
<dbReference type="RefSeq" id="WP_168738000.1">
    <property type="nucleotide sequence ID" value="NZ_JABAHZ010000002.1"/>
</dbReference>
<dbReference type="InterPro" id="IPR003869">
    <property type="entry name" value="Polysac_CapD-like"/>
</dbReference>
<dbReference type="EMBL" id="JABAHZ010000002">
    <property type="protein sequence ID" value="NLR78604.1"/>
    <property type="molecule type" value="Genomic_DNA"/>
</dbReference>
<dbReference type="AlphaFoldDB" id="A0A847SEJ8"/>
<dbReference type="Gene3D" id="3.40.50.720">
    <property type="entry name" value="NAD(P)-binding Rossmann-like Domain"/>
    <property type="match status" value="2"/>
</dbReference>
<organism evidence="3 4">
    <name type="scientific">Chitinophaga eiseniae</name>
    <dbReference type="NCBI Taxonomy" id="634771"/>
    <lineage>
        <taxon>Bacteria</taxon>
        <taxon>Pseudomonadati</taxon>
        <taxon>Bacteroidota</taxon>
        <taxon>Chitinophagia</taxon>
        <taxon>Chitinophagales</taxon>
        <taxon>Chitinophagaceae</taxon>
        <taxon>Chitinophaga</taxon>
    </lineage>
</organism>
<comment type="caution">
    <text evidence="3">The sequence shown here is derived from an EMBL/GenBank/DDBJ whole genome shotgun (WGS) entry which is preliminary data.</text>
</comment>
<proteinExistence type="inferred from homology"/>
<dbReference type="SUPFAM" id="SSF51735">
    <property type="entry name" value="NAD(P)-binding Rossmann-fold domains"/>
    <property type="match status" value="1"/>
</dbReference>
<keyword evidence="4" id="KW-1185">Reference proteome</keyword>
<evidence type="ECO:0000256" key="1">
    <source>
        <dbReference type="ARBA" id="ARBA00007430"/>
    </source>
</evidence>
<evidence type="ECO:0000313" key="3">
    <source>
        <dbReference type="EMBL" id="NLR78604.1"/>
    </source>
</evidence>
<feature type="domain" description="Polysaccharide biosynthesis protein CapD-like" evidence="2">
    <location>
        <begin position="43"/>
        <end position="288"/>
    </location>
</feature>
<reference evidence="3 4" key="1">
    <citation type="submission" date="2020-04" db="EMBL/GenBank/DDBJ databases">
        <authorList>
            <person name="Yin C."/>
        </authorList>
    </citation>
    <scope>NUCLEOTIDE SEQUENCE [LARGE SCALE GENOMIC DNA]</scope>
    <source>
        <strain evidence="3 4">Ak56</strain>
    </source>
</reference>
<evidence type="ECO:0000259" key="2">
    <source>
        <dbReference type="Pfam" id="PF02719"/>
    </source>
</evidence>
<gene>
    <name evidence="3" type="ORF">HGH91_08215</name>
</gene>
<sequence>MIKSFDLNAFIAGKITRRKESLLTSDLHKFDRELKHQINDKSVLVIGGAGTIGSSYIKAILKFNVKKLYVVDINENGLTELVRDLRSSSDYNIPEDFKTYPIDFGEDVFRKIFINEGPFQIVANFAAHKHVRSEKDQYSIEAMIQNNVLKAKKLLDLLAETPPEKFFCVSTDKAANPVNIMGASKKLMEDVILSYSSRINVTTARFANVAFSNGSLPLGFLERLNKNQAWSCPLGIKRYFVSPEEAGQICLMASVLGKSGDIFFPKLDMEEDLVAFSDIALDLLGYLDLIPVSCSSEEEAKQKMVDFVKDGKHFPVYFFNSDTTGEKPYEEFYTSEETLDIDTFPNLGVIKEAKKRDEDEIGSVFHNLHQLFRKSKVEKHEIVAVLTSYLPNFEHIEKGKNLDQKM</sequence>
<dbReference type="InterPro" id="IPR051203">
    <property type="entry name" value="Polysaccharide_Synthase-Rel"/>
</dbReference>
<dbReference type="InterPro" id="IPR036291">
    <property type="entry name" value="NAD(P)-bd_dom_sf"/>
</dbReference>
<protein>
    <submittedName>
        <fullName evidence="3">Polysaccharide biosynthesis protein</fullName>
    </submittedName>
</protein>
<accession>A0A847SEJ8</accession>
<name>A0A847SEJ8_9BACT</name>
<evidence type="ECO:0000313" key="4">
    <source>
        <dbReference type="Proteomes" id="UP000552864"/>
    </source>
</evidence>